<dbReference type="InterPro" id="IPR036390">
    <property type="entry name" value="WH_DNA-bd_sf"/>
</dbReference>
<organism evidence="6 7">
    <name type="scientific">Nonomuraea cavernae</name>
    <dbReference type="NCBI Taxonomy" id="2045107"/>
    <lineage>
        <taxon>Bacteria</taxon>
        <taxon>Bacillati</taxon>
        <taxon>Actinomycetota</taxon>
        <taxon>Actinomycetes</taxon>
        <taxon>Streptosporangiales</taxon>
        <taxon>Streptosporangiaceae</taxon>
        <taxon>Nonomuraea</taxon>
    </lineage>
</organism>
<dbReference type="Gene3D" id="3.40.190.10">
    <property type="entry name" value="Periplasmic binding protein-like II"/>
    <property type="match status" value="2"/>
</dbReference>
<dbReference type="GO" id="GO:0003700">
    <property type="term" value="F:DNA-binding transcription factor activity"/>
    <property type="evidence" value="ECO:0007669"/>
    <property type="project" value="InterPro"/>
</dbReference>
<dbReference type="CDD" id="cd05466">
    <property type="entry name" value="PBP2_LTTR_substrate"/>
    <property type="match status" value="1"/>
</dbReference>
<comment type="similarity">
    <text evidence="1">Belongs to the LysR transcriptional regulatory family.</text>
</comment>
<dbReference type="SUPFAM" id="SSF46785">
    <property type="entry name" value="Winged helix' DNA-binding domain"/>
    <property type="match status" value="1"/>
</dbReference>
<dbReference type="FunFam" id="1.10.10.10:FF:000001">
    <property type="entry name" value="LysR family transcriptional regulator"/>
    <property type="match status" value="1"/>
</dbReference>
<dbReference type="InterPro" id="IPR000847">
    <property type="entry name" value="LysR_HTH_N"/>
</dbReference>
<dbReference type="PANTHER" id="PTHR30126:SF39">
    <property type="entry name" value="HTH-TYPE TRANSCRIPTIONAL REGULATOR CYSL"/>
    <property type="match status" value="1"/>
</dbReference>
<dbReference type="Gene3D" id="1.10.10.10">
    <property type="entry name" value="Winged helix-like DNA-binding domain superfamily/Winged helix DNA-binding domain"/>
    <property type="match status" value="1"/>
</dbReference>
<keyword evidence="4" id="KW-0804">Transcription</keyword>
<comment type="caution">
    <text evidence="6">The sequence shown here is derived from an EMBL/GenBank/DDBJ whole genome shotgun (WGS) entry which is preliminary data.</text>
</comment>
<dbReference type="EMBL" id="BMNH01000057">
    <property type="protein sequence ID" value="GGO83678.1"/>
    <property type="molecule type" value="Genomic_DNA"/>
</dbReference>
<protein>
    <submittedName>
        <fullName evidence="6">LysR family transcriptional regulator</fullName>
    </submittedName>
</protein>
<feature type="domain" description="HTH lysR-type" evidence="5">
    <location>
        <begin position="1"/>
        <end position="58"/>
    </location>
</feature>
<dbReference type="InterPro" id="IPR036388">
    <property type="entry name" value="WH-like_DNA-bd_sf"/>
</dbReference>
<evidence type="ECO:0000256" key="2">
    <source>
        <dbReference type="ARBA" id="ARBA00023015"/>
    </source>
</evidence>
<keyword evidence="7" id="KW-1185">Reference proteome</keyword>
<dbReference type="GO" id="GO:0000976">
    <property type="term" value="F:transcription cis-regulatory region binding"/>
    <property type="evidence" value="ECO:0007669"/>
    <property type="project" value="TreeGrafter"/>
</dbReference>
<dbReference type="PROSITE" id="PS50931">
    <property type="entry name" value="HTH_LYSR"/>
    <property type="match status" value="1"/>
</dbReference>
<dbReference type="Pfam" id="PF00126">
    <property type="entry name" value="HTH_1"/>
    <property type="match status" value="1"/>
</dbReference>
<dbReference type="SUPFAM" id="SSF53850">
    <property type="entry name" value="Periplasmic binding protein-like II"/>
    <property type="match status" value="1"/>
</dbReference>
<name>A0A917ZJ13_9ACTN</name>
<accession>A0A917ZJ13</accession>
<evidence type="ECO:0000256" key="1">
    <source>
        <dbReference type="ARBA" id="ARBA00009437"/>
    </source>
</evidence>
<sequence>MDTRLLRTFVSLHDTGSFTATAQDLAFAQSTVSAHIQSLEQRLGVRLFDRLPTRVVLTAHGRRLLPLARQMLDLAAEAERIADPADGHCAVRLVAPGTLCGHRLPQVAMFLRQHHPQVQLSVAAAGTTAALDALGNGSADLALVFECELTNAGIGGERIGTERLAVICAPDHPLVGRRVSWQRLAEHEFLLLEEGCSYGDVVARRLGMAASGRAKVSRFGSVDAIRACVAADLGLSVLPRVAVEESIRAGKLATIDTPGLPAPRVLLVTRAGRCDGPATATVSEALRAAFLPNPPSPVG</sequence>
<evidence type="ECO:0000256" key="4">
    <source>
        <dbReference type="ARBA" id="ARBA00023163"/>
    </source>
</evidence>
<evidence type="ECO:0000256" key="3">
    <source>
        <dbReference type="ARBA" id="ARBA00023125"/>
    </source>
</evidence>
<dbReference type="PRINTS" id="PR00039">
    <property type="entry name" value="HTHLYSR"/>
</dbReference>
<evidence type="ECO:0000259" key="5">
    <source>
        <dbReference type="PROSITE" id="PS50931"/>
    </source>
</evidence>
<reference evidence="6" key="1">
    <citation type="journal article" date="2014" name="Int. J. Syst. Evol. Microbiol.">
        <title>Complete genome sequence of Corynebacterium casei LMG S-19264T (=DSM 44701T), isolated from a smear-ripened cheese.</title>
        <authorList>
            <consortium name="US DOE Joint Genome Institute (JGI-PGF)"/>
            <person name="Walter F."/>
            <person name="Albersmeier A."/>
            <person name="Kalinowski J."/>
            <person name="Ruckert C."/>
        </authorList>
    </citation>
    <scope>NUCLEOTIDE SEQUENCE</scope>
    <source>
        <strain evidence="6">CGMCC 4.7368</strain>
    </source>
</reference>
<reference evidence="6" key="2">
    <citation type="submission" date="2020-09" db="EMBL/GenBank/DDBJ databases">
        <authorList>
            <person name="Sun Q."/>
            <person name="Zhou Y."/>
        </authorList>
    </citation>
    <scope>NUCLEOTIDE SEQUENCE</scope>
    <source>
        <strain evidence="6">CGMCC 4.7368</strain>
    </source>
</reference>
<keyword evidence="3" id="KW-0238">DNA-binding</keyword>
<dbReference type="PANTHER" id="PTHR30126">
    <property type="entry name" value="HTH-TYPE TRANSCRIPTIONAL REGULATOR"/>
    <property type="match status" value="1"/>
</dbReference>
<evidence type="ECO:0000313" key="7">
    <source>
        <dbReference type="Proteomes" id="UP000646523"/>
    </source>
</evidence>
<dbReference type="Pfam" id="PF03466">
    <property type="entry name" value="LysR_substrate"/>
    <property type="match status" value="1"/>
</dbReference>
<keyword evidence="2" id="KW-0805">Transcription regulation</keyword>
<dbReference type="InterPro" id="IPR005119">
    <property type="entry name" value="LysR_subst-bd"/>
</dbReference>
<dbReference type="AlphaFoldDB" id="A0A917ZJ13"/>
<gene>
    <name evidence="6" type="ORF">GCM10012289_77650</name>
</gene>
<dbReference type="Proteomes" id="UP000646523">
    <property type="component" value="Unassembled WGS sequence"/>
</dbReference>
<evidence type="ECO:0000313" key="6">
    <source>
        <dbReference type="EMBL" id="GGO83678.1"/>
    </source>
</evidence>
<proteinExistence type="inferred from homology"/>